<dbReference type="InterPro" id="IPR029058">
    <property type="entry name" value="AB_hydrolase_fold"/>
</dbReference>
<evidence type="ECO:0000313" key="2">
    <source>
        <dbReference type="EMBL" id="MBB3945732.1"/>
    </source>
</evidence>
<sequence length="313" mass="34567">MDETAFSEINRLASPTGASLAYRYEPAEGQPVGVLMICHGLVDHAGRYRHFARVMAQQGFEVYANDHRGHGRTKADDAPLGRFAWKDGVSKVIADVMAMRMLVSERHPGLPIILLGHSMGGLIALNTAVSHPDAFDGLSIWNSNLNPGIMGHLAQVVLRIEKMLKGSDVPSAILPKATFRIWNNKMPEKRTSADWLSHDKAAVDAYVSDTLCQFEASVSLWQDVFEMSYRGPKLISRLPKDLPILLVSGDQDAATNDGKEIVWLGRQFRAAGFTDVEDKIYAGMRHETLNEIGWEVPASDFAAWARNVAADNR</sequence>
<dbReference type="AlphaFoldDB" id="A0A7W6C4T2"/>
<keyword evidence="3" id="KW-1185">Reference proteome</keyword>
<name>A0A7W6C4T2_9HYPH</name>
<dbReference type="Gene3D" id="3.40.50.1820">
    <property type="entry name" value="alpha/beta hydrolase"/>
    <property type="match status" value="1"/>
</dbReference>
<keyword evidence="2" id="KW-0378">Hydrolase</keyword>
<organism evidence="2 3">
    <name type="scientific">Rhizobium skierniewicense</name>
    <dbReference type="NCBI Taxonomy" id="984260"/>
    <lineage>
        <taxon>Bacteria</taxon>
        <taxon>Pseudomonadati</taxon>
        <taxon>Pseudomonadota</taxon>
        <taxon>Alphaproteobacteria</taxon>
        <taxon>Hyphomicrobiales</taxon>
        <taxon>Rhizobiaceae</taxon>
        <taxon>Rhizobium/Agrobacterium group</taxon>
        <taxon>Rhizobium</taxon>
    </lineage>
</organism>
<reference evidence="2 3" key="1">
    <citation type="submission" date="2020-08" db="EMBL/GenBank/DDBJ databases">
        <title>Genomic Encyclopedia of Type Strains, Phase IV (KMG-IV): sequencing the most valuable type-strain genomes for metagenomic binning, comparative biology and taxonomic classification.</title>
        <authorList>
            <person name="Goeker M."/>
        </authorList>
    </citation>
    <scope>NUCLEOTIDE SEQUENCE [LARGE SCALE GENOMIC DNA]</scope>
    <source>
        <strain evidence="2 3">DSM 26438</strain>
    </source>
</reference>
<dbReference type="PANTHER" id="PTHR11614">
    <property type="entry name" value="PHOSPHOLIPASE-RELATED"/>
    <property type="match status" value="1"/>
</dbReference>
<dbReference type="InterPro" id="IPR022742">
    <property type="entry name" value="Hydrolase_4"/>
</dbReference>
<dbReference type="RefSeq" id="WP_183895441.1">
    <property type="nucleotide sequence ID" value="NZ_JACIDV010000004.1"/>
</dbReference>
<dbReference type="EMBL" id="JACIDV010000004">
    <property type="protein sequence ID" value="MBB3945732.1"/>
    <property type="molecule type" value="Genomic_DNA"/>
</dbReference>
<protein>
    <submittedName>
        <fullName evidence="2">Alpha-beta hydrolase superfamily lysophospholipase</fullName>
    </submittedName>
</protein>
<dbReference type="SUPFAM" id="SSF53474">
    <property type="entry name" value="alpha/beta-Hydrolases"/>
    <property type="match status" value="1"/>
</dbReference>
<feature type="domain" description="Serine aminopeptidase S33" evidence="1">
    <location>
        <begin position="30"/>
        <end position="291"/>
    </location>
</feature>
<accession>A0A7W6C4T2</accession>
<dbReference type="GO" id="GO:0016787">
    <property type="term" value="F:hydrolase activity"/>
    <property type="evidence" value="ECO:0007669"/>
    <property type="project" value="UniProtKB-KW"/>
</dbReference>
<dbReference type="InterPro" id="IPR051044">
    <property type="entry name" value="MAG_DAG_Lipase"/>
</dbReference>
<gene>
    <name evidence="2" type="ORF">GGQ73_001667</name>
</gene>
<proteinExistence type="predicted"/>
<dbReference type="Pfam" id="PF12146">
    <property type="entry name" value="Hydrolase_4"/>
    <property type="match status" value="1"/>
</dbReference>
<evidence type="ECO:0000313" key="3">
    <source>
        <dbReference type="Proteomes" id="UP000565286"/>
    </source>
</evidence>
<dbReference type="Proteomes" id="UP000565286">
    <property type="component" value="Unassembled WGS sequence"/>
</dbReference>
<comment type="caution">
    <text evidence="2">The sequence shown here is derived from an EMBL/GenBank/DDBJ whole genome shotgun (WGS) entry which is preliminary data.</text>
</comment>
<evidence type="ECO:0000259" key="1">
    <source>
        <dbReference type="Pfam" id="PF12146"/>
    </source>
</evidence>